<dbReference type="Proteomes" id="UP001595843">
    <property type="component" value="Unassembled WGS sequence"/>
</dbReference>
<reference evidence="4" key="1">
    <citation type="journal article" date="2019" name="Int. J. Syst. Evol. Microbiol.">
        <title>The Global Catalogue of Microorganisms (GCM) 10K type strain sequencing project: providing services to taxonomists for standard genome sequencing and annotation.</title>
        <authorList>
            <consortium name="The Broad Institute Genomics Platform"/>
            <consortium name="The Broad Institute Genome Sequencing Center for Infectious Disease"/>
            <person name="Wu L."/>
            <person name="Ma J."/>
        </authorList>
    </citation>
    <scope>NUCLEOTIDE SEQUENCE [LARGE SCALE GENOMIC DNA]</scope>
    <source>
        <strain evidence="4">IBRC-M 10813</strain>
    </source>
</reference>
<evidence type="ECO:0000256" key="1">
    <source>
        <dbReference type="SAM" id="Phobius"/>
    </source>
</evidence>
<keyword evidence="4" id="KW-1185">Reference proteome</keyword>
<keyword evidence="1" id="KW-0812">Transmembrane</keyword>
<comment type="caution">
    <text evidence="3">The sequence shown here is derived from an EMBL/GenBank/DDBJ whole genome shotgun (WGS) entry which is preliminary data.</text>
</comment>
<dbReference type="NCBIfam" id="TIGR04032">
    <property type="entry name" value="toxin_SdpC"/>
    <property type="match status" value="1"/>
</dbReference>
<organism evidence="3 4">
    <name type="scientific">Salinithrix halophila</name>
    <dbReference type="NCBI Taxonomy" id="1485204"/>
    <lineage>
        <taxon>Bacteria</taxon>
        <taxon>Bacillati</taxon>
        <taxon>Bacillota</taxon>
        <taxon>Bacilli</taxon>
        <taxon>Bacillales</taxon>
        <taxon>Thermoactinomycetaceae</taxon>
        <taxon>Salinithrix</taxon>
    </lineage>
</organism>
<keyword evidence="1" id="KW-1133">Transmembrane helix</keyword>
<keyword evidence="1" id="KW-0472">Membrane</keyword>
<dbReference type="RefSeq" id="WP_380704913.1">
    <property type="nucleotide sequence ID" value="NZ_JBHSAP010000015.1"/>
</dbReference>
<dbReference type="InterPro" id="IPR023888">
    <property type="entry name" value="SdpC-like"/>
</dbReference>
<keyword evidence="2" id="KW-0732">Signal</keyword>
<evidence type="ECO:0000256" key="2">
    <source>
        <dbReference type="SAM" id="SignalP"/>
    </source>
</evidence>
<sequence length="209" mass="22321">MKKLISYVVAGALLFVGLIPTARGESTNNPHYTGKEIFAGLVFAQGPVAKLFPEVWTDDVLEKAKDPKSTAFVNRLLDRIESKDPSYFNELQAAIQAKDHVKVDASLAKGGELLDQAMKEENATIVNVDNGTGNGRCAVAYAVAAIGAAVVYSHVAAVTVVAAGFAYLYAAAHTKVKVKSGAPGRDDEGYGDSLLREQYIDNIVTRLAY</sequence>
<protein>
    <submittedName>
        <fullName evidence="3">Sporulation delaying protein family toxin</fullName>
    </submittedName>
</protein>
<feature type="transmembrane region" description="Helical" evidence="1">
    <location>
        <begin position="139"/>
        <end position="170"/>
    </location>
</feature>
<feature type="signal peptide" evidence="2">
    <location>
        <begin position="1"/>
        <end position="24"/>
    </location>
</feature>
<accession>A0ABV8JE40</accession>
<dbReference type="Pfam" id="PF26137">
    <property type="entry name" value="Toxin_SdpC"/>
    <property type="match status" value="1"/>
</dbReference>
<evidence type="ECO:0000313" key="4">
    <source>
        <dbReference type="Proteomes" id="UP001595843"/>
    </source>
</evidence>
<proteinExistence type="predicted"/>
<dbReference type="EMBL" id="JBHSAP010000015">
    <property type="protein sequence ID" value="MFC4077211.1"/>
    <property type="molecule type" value="Genomic_DNA"/>
</dbReference>
<name>A0ABV8JE40_9BACL</name>
<evidence type="ECO:0000313" key="3">
    <source>
        <dbReference type="EMBL" id="MFC4077211.1"/>
    </source>
</evidence>
<gene>
    <name evidence="3" type="ORF">ACFOUO_10420</name>
</gene>
<feature type="chain" id="PRO_5047067335" evidence="2">
    <location>
        <begin position="25"/>
        <end position="209"/>
    </location>
</feature>